<keyword evidence="1" id="KW-0678">Repressor</keyword>
<dbReference type="Gene3D" id="1.10.357.10">
    <property type="entry name" value="Tetracycline Repressor, domain 2"/>
    <property type="match status" value="1"/>
</dbReference>
<protein>
    <submittedName>
        <fullName evidence="8">Transcriptional regulator, TetR family</fullName>
    </submittedName>
</protein>
<keyword evidence="4" id="KW-0804">Transcription</keyword>
<evidence type="ECO:0000256" key="2">
    <source>
        <dbReference type="ARBA" id="ARBA00023015"/>
    </source>
</evidence>
<evidence type="ECO:0000313" key="8">
    <source>
        <dbReference type="EMBL" id="SFH88765.1"/>
    </source>
</evidence>
<dbReference type="EMBL" id="FOQG01000003">
    <property type="protein sequence ID" value="SFH88765.1"/>
    <property type="molecule type" value="Genomic_DNA"/>
</dbReference>
<evidence type="ECO:0000313" key="9">
    <source>
        <dbReference type="Proteomes" id="UP000198649"/>
    </source>
</evidence>
<feature type="domain" description="HTH tetR-type" evidence="7">
    <location>
        <begin position="21"/>
        <end position="81"/>
    </location>
</feature>
<dbReference type="InterPro" id="IPR009057">
    <property type="entry name" value="Homeodomain-like_sf"/>
</dbReference>
<dbReference type="InterPro" id="IPR039538">
    <property type="entry name" value="BetI_C"/>
</dbReference>
<dbReference type="Proteomes" id="UP000198649">
    <property type="component" value="Unassembled WGS sequence"/>
</dbReference>
<proteinExistence type="predicted"/>
<gene>
    <name evidence="8" type="ORF">SAMN05216561_10329</name>
</gene>
<dbReference type="PANTHER" id="PTHR30055:SF241">
    <property type="entry name" value="TRANSCRIPTIONAL REGULATORY PROTEIN"/>
    <property type="match status" value="1"/>
</dbReference>
<evidence type="ECO:0000256" key="6">
    <source>
        <dbReference type="SAM" id="MobiDB-lite"/>
    </source>
</evidence>
<keyword evidence="3 5" id="KW-0238">DNA-binding</keyword>
<keyword evidence="9" id="KW-1185">Reference proteome</keyword>
<evidence type="ECO:0000256" key="5">
    <source>
        <dbReference type="PROSITE-ProRule" id="PRU00335"/>
    </source>
</evidence>
<feature type="DNA-binding region" description="H-T-H motif" evidence="5">
    <location>
        <begin position="44"/>
        <end position="63"/>
    </location>
</feature>
<evidence type="ECO:0000256" key="4">
    <source>
        <dbReference type="ARBA" id="ARBA00023163"/>
    </source>
</evidence>
<feature type="compositionally biased region" description="Basic and acidic residues" evidence="6">
    <location>
        <begin position="1"/>
        <end position="12"/>
    </location>
</feature>
<dbReference type="InterPro" id="IPR050109">
    <property type="entry name" value="HTH-type_TetR-like_transc_reg"/>
</dbReference>
<dbReference type="GO" id="GO:0003700">
    <property type="term" value="F:DNA-binding transcription factor activity"/>
    <property type="evidence" value="ECO:0007669"/>
    <property type="project" value="TreeGrafter"/>
</dbReference>
<dbReference type="Pfam" id="PF13977">
    <property type="entry name" value="TetR_C_6"/>
    <property type="match status" value="1"/>
</dbReference>
<keyword evidence="2" id="KW-0805">Transcription regulation</keyword>
<organism evidence="8 9">
    <name type="scientific">Nocardioides psychrotolerans</name>
    <dbReference type="NCBI Taxonomy" id="1005945"/>
    <lineage>
        <taxon>Bacteria</taxon>
        <taxon>Bacillati</taxon>
        <taxon>Actinomycetota</taxon>
        <taxon>Actinomycetes</taxon>
        <taxon>Propionibacteriales</taxon>
        <taxon>Nocardioidaceae</taxon>
        <taxon>Nocardioides</taxon>
    </lineage>
</organism>
<dbReference type="GO" id="GO:0000976">
    <property type="term" value="F:transcription cis-regulatory region binding"/>
    <property type="evidence" value="ECO:0007669"/>
    <property type="project" value="TreeGrafter"/>
</dbReference>
<feature type="region of interest" description="Disordered" evidence="6">
    <location>
        <begin position="1"/>
        <end position="20"/>
    </location>
</feature>
<dbReference type="PRINTS" id="PR00455">
    <property type="entry name" value="HTHTETR"/>
</dbReference>
<accession>A0A1I3DPV3</accession>
<dbReference type="PANTHER" id="PTHR30055">
    <property type="entry name" value="HTH-TYPE TRANSCRIPTIONAL REGULATOR RUTR"/>
    <property type="match status" value="1"/>
</dbReference>
<dbReference type="SUPFAM" id="SSF48498">
    <property type="entry name" value="Tetracyclin repressor-like, C-terminal domain"/>
    <property type="match status" value="1"/>
</dbReference>
<evidence type="ECO:0000256" key="3">
    <source>
        <dbReference type="ARBA" id="ARBA00023125"/>
    </source>
</evidence>
<name>A0A1I3DPV3_9ACTN</name>
<dbReference type="RefSeq" id="WP_170259321.1">
    <property type="nucleotide sequence ID" value="NZ_BKAF01000049.1"/>
</dbReference>
<evidence type="ECO:0000256" key="1">
    <source>
        <dbReference type="ARBA" id="ARBA00022491"/>
    </source>
</evidence>
<dbReference type="SUPFAM" id="SSF46689">
    <property type="entry name" value="Homeodomain-like"/>
    <property type="match status" value="1"/>
</dbReference>
<dbReference type="InterPro" id="IPR036271">
    <property type="entry name" value="Tet_transcr_reg_TetR-rel_C_sf"/>
</dbReference>
<reference evidence="8 9" key="1">
    <citation type="submission" date="2016-10" db="EMBL/GenBank/DDBJ databases">
        <authorList>
            <person name="de Groot N.N."/>
        </authorList>
    </citation>
    <scope>NUCLEOTIDE SEQUENCE [LARGE SCALE GENOMIC DNA]</scope>
    <source>
        <strain evidence="8 9">CGMCC 1.11156</strain>
    </source>
</reference>
<dbReference type="AlphaFoldDB" id="A0A1I3DPV3"/>
<dbReference type="STRING" id="1005945.SAMN05216561_10329"/>
<evidence type="ECO:0000259" key="7">
    <source>
        <dbReference type="PROSITE" id="PS50977"/>
    </source>
</evidence>
<dbReference type="Pfam" id="PF00440">
    <property type="entry name" value="TetR_N"/>
    <property type="match status" value="1"/>
</dbReference>
<sequence length="218" mass="23552">MSTSRPDPDRHPDRRRRPARDDVRRALLDAAARLFARQGIEGASLDDVAADAGFTKGAVYSNFGSKEGLVAALVEDRTSAYLDLGLEAVDELDGSMAVRAQVLGDRLTAASDEQRDWHLLFFELWQRAVRSDDADGAFRDRRESLRAAVAEAMEEHAARAGATLSMPATDLAIVLMALSNGLAMERMVAPEDVPEELLGKVLALVVGDTPAPRPGDAQ</sequence>
<dbReference type="InterPro" id="IPR001647">
    <property type="entry name" value="HTH_TetR"/>
</dbReference>
<dbReference type="PROSITE" id="PS50977">
    <property type="entry name" value="HTH_TETR_2"/>
    <property type="match status" value="1"/>
</dbReference>